<dbReference type="EMBL" id="PDYF01000074">
    <property type="protein sequence ID" value="PHU33841.1"/>
    <property type="molecule type" value="Genomic_DNA"/>
</dbReference>
<dbReference type="SUPFAM" id="SSF48371">
    <property type="entry name" value="ARM repeat"/>
    <property type="match status" value="1"/>
</dbReference>
<comment type="caution">
    <text evidence="1">The sequence shown here is derived from an EMBL/GenBank/DDBJ whole genome shotgun (WGS) entry which is preliminary data.</text>
</comment>
<dbReference type="RefSeq" id="WP_099392720.1">
    <property type="nucleotide sequence ID" value="NZ_PDYF01000074.1"/>
</dbReference>
<evidence type="ECO:0000313" key="2">
    <source>
        <dbReference type="Proteomes" id="UP000225889"/>
    </source>
</evidence>
<dbReference type="InterPro" id="IPR042236">
    <property type="entry name" value="PI3K_accessory_sf"/>
</dbReference>
<dbReference type="Gene3D" id="1.25.40.70">
    <property type="entry name" value="Phosphatidylinositol 3-kinase, accessory domain (PIK)"/>
    <property type="match status" value="1"/>
</dbReference>
<reference evidence="1 2" key="1">
    <citation type="submission" date="2017-10" db="EMBL/GenBank/DDBJ databases">
        <title>Resolving the taxonomy of Roseburia spp., Eubacterium rectale and Agathobacter spp. through phylogenomic analysis.</title>
        <authorList>
            <person name="Sheridan P.O."/>
            <person name="Walker A.W."/>
            <person name="Duncan S.H."/>
            <person name="Scott K.P."/>
            <person name="Toole P.W.O."/>
            <person name="Luis P."/>
            <person name="Flint H.J."/>
        </authorList>
    </citation>
    <scope>NUCLEOTIDE SEQUENCE [LARGE SCALE GENOMIC DNA]</scope>
    <source>
        <strain evidence="1 2">JK626</strain>
    </source>
</reference>
<protein>
    <submittedName>
        <fullName evidence="1">Uncharacterized protein</fullName>
    </submittedName>
</protein>
<dbReference type="AlphaFoldDB" id="A0A2G3DSB1"/>
<dbReference type="Proteomes" id="UP000225889">
    <property type="component" value="Unassembled WGS sequence"/>
</dbReference>
<dbReference type="InterPro" id="IPR016024">
    <property type="entry name" value="ARM-type_fold"/>
</dbReference>
<accession>A0A2G3DSB1</accession>
<organism evidence="1 2">
    <name type="scientific">Pseudobutyrivibrio ruminis</name>
    <dbReference type="NCBI Taxonomy" id="46206"/>
    <lineage>
        <taxon>Bacteria</taxon>
        <taxon>Bacillati</taxon>
        <taxon>Bacillota</taxon>
        <taxon>Clostridia</taxon>
        <taxon>Lachnospirales</taxon>
        <taxon>Lachnospiraceae</taxon>
        <taxon>Pseudobutyrivibrio</taxon>
    </lineage>
</organism>
<proteinExistence type="predicted"/>
<reference evidence="1 2" key="2">
    <citation type="submission" date="2017-10" db="EMBL/GenBank/DDBJ databases">
        <authorList>
            <person name="Banno H."/>
            <person name="Chua N.-H."/>
        </authorList>
    </citation>
    <scope>NUCLEOTIDE SEQUENCE [LARGE SCALE GENOMIC DNA]</scope>
    <source>
        <strain evidence="1 2">JK626</strain>
    </source>
</reference>
<sequence>MNDVSNVVNDFVNASINNGIAQEEGNANQANKYYRVIEKRKKWLVDNNELCNAVFLELLNHENGYVRFHTACALLHVKNEEALSTLQSLAEKKGILGFSAKMTVSEYKKGNI</sequence>
<name>A0A2G3DSB1_9FIRM</name>
<gene>
    <name evidence="1" type="ORF">CSX01_13190</name>
</gene>
<evidence type="ECO:0000313" key="1">
    <source>
        <dbReference type="EMBL" id="PHU33841.1"/>
    </source>
</evidence>